<dbReference type="EMBL" id="KZ819669">
    <property type="protein sequence ID" value="PWN27267.1"/>
    <property type="molecule type" value="Genomic_DNA"/>
</dbReference>
<organism evidence="2 3">
    <name type="scientific">Jaminaea rosea</name>
    <dbReference type="NCBI Taxonomy" id="1569628"/>
    <lineage>
        <taxon>Eukaryota</taxon>
        <taxon>Fungi</taxon>
        <taxon>Dikarya</taxon>
        <taxon>Basidiomycota</taxon>
        <taxon>Ustilaginomycotina</taxon>
        <taxon>Exobasidiomycetes</taxon>
        <taxon>Microstromatales</taxon>
        <taxon>Microstromatales incertae sedis</taxon>
        <taxon>Jaminaea</taxon>
    </lineage>
</organism>
<keyword evidence="1" id="KW-1133">Transmembrane helix</keyword>
<dbReference type="Proteomes" id="UP000245884">
    <property type="component" value="Unassembled WGS sequence"/>
</dbReference>
<evidence type="ECO:0000313" key="2">
    <source>
        <dbReference type="EMBL" id="PWN27267.1"/>
    </source>
</evidence>
<dbReference type="GeneID" id="37026583"/>
<keyword evidence="1" id="KW-0812">Transmembrane</keyword>
<dbReference type="AlphaFoldDB" id="A0A316UPP5"/>
<reference evidence="2 3" key="1">
    <citation type="journal article" date="2018" name="Mol. Biol. Evol.">
        <title>Broad Genomic Sampling Reveals a Smut Pathogenic Ancestry of the Fungal Clade Ustilaginomycotina.</title>
        <authorList>
            <person name="Kijpornyongpan T."/>
            <person name="Mondo S.J."/>
            <person name="Barry K."/>
            <person name="Sandor L."/>
            <person name="Lee J."/>
            <person name="Lipzen A."/>
            <person name="Pangilinan J."/>
            <person name="LaButti K."/>
            <person name="Hainaut M."/>
            <person name="Henrissat B."/>
            <person name="Grigoriev I.V."/>
            <person name="Spatafora J.W."/>
            <person name="Aime M.C."/>
        </authorList>
    </citation>
    <scope>NUCLEOTIDE SEQUENCE [LARGE SCALE GENOMIC DNA]</scope>
    <source>
        <strain evidence="2 3">MCA 5214</strain>
    </source>
</reference>
<sequence>MFQFPNLFQRAGREGPRHPLLLFIADVGWFLVILTAVVGLYRSLQSHPDLSKAAVFAVLGIVLAAALIAASVEAWRLHCKHGQENEEPWQKSLAPMQNYLAVVFLAAVLIPMYDRRWASQLRTTILKTSVERQEATFMPSVAIMSLNTDQYQANLNGTAGPTFFLGWERFDTPCPADAARNMTYGLHYGCHADNFVPQSLQQFKDPENNQYTMWLFDNSQIRTNVSTQQVILRFDSSNSNTTRVCDGDARIDHMQLHIAVFDGSTPSDLYRHLSTLGSTTTIAAYNEYAVSLARRTFKDRRGARSSKVSTLFGAPIARLGCTTTVKLNFDDFVEVHNTEEPATDSLAMLTESSALLVRTVNNALKKDRN</sequence>
<feature type="transmembrane region" description="Helical" evidence="1">
    <location>
        <begin position="20"/>
        <end position="41"/>
    </location>
</feature>
<evidence type="ECO:0000313" key="3">
    <source>
        <dbReference type="Proteomes" id="UP000245884"/>
    </source>
</evidence>
<feature type="transmembrane region" description="Helical" evidence="1">
    <location>
        <begin position="96"/>
        <end position="113"/>
    </location>
</feature>
<name>A0A316UPP5_9BASI</name>
<evidence type="ECO:0000256" key="1">
    <source>
        <dbReference type="SAM" id="Phobius"/>
    </source>
</evidence>
<keyword evidence="3" id="KW-1185">Reference proteome</keyword>
<accession>A0A316UPP5</accession>
<proteinExistence type="predicted"/>
<dbReference type="RefSeq" id="XP_025361879.1">
    <property type="nucleotide sequence ID" value="XM_025504760.1"/>
</dbReference>
<keyword evidence="1" id="KW-0472">Membrane</keyword>
<protein>
    <submittedName>
        <fullName evidence="2">Uncharacterized protein</fullName>
    </submittedName>
</protein>
<feature type="transmembrane region" description="Helical" evidence="1">
    <location>
        <begin position="53"/>
        <end position="76"/>
    </location>
</feature>
<gene>
    <name evidence="2" type="ORF">BDZ90DRAFT_227458</name>
</gene>